<dbReference type="EMBL" id="JARQWQ010000019">
    <property type="protein sequence ID" value="KAK2565653.1"/>
    <property type="molecule type" value="Genomic_DNA"/>
</dbReference>
<reference evidence="1" key="2">
    <citation type="journal article" date="2023" name="Science">
        <title>Genomic signatures of disease resistance in endangered staghorn corals.</title>
        <authorList>
            <person name="Vollmer S.V."/>
            <person name="Selwyn J.D."/>
            <person name="Despard B.A."/>
            <person name="Roesel C.L."/>
        </authorList>
    </citation>
    <scope>NUCLEOTIDE SEQUENCE</scope>
    <source>
        <strain evidence="1">K2</strain>
    </source>
</reference>
<evidence type="ECO:0000313" key="1">
    <source>
        <dbReference type="EMBL" id="KAK2565653.1"/>
    </source>
</evidence>
<dbReference type="Proteomes" id="UP001249851">
    <property type="component" value="Unassembled WGS sequence"/>
</dbReference>
<dbReference type="AlphaFoldDB" id="A0AAD9V8X2"/>
<name>A0AAD9V8X2_ACRCE</name>
<evidence type="ECO:0000313" key="2">
    <source>
        <dbReference type="Proteomes" id="UP001249851"/>
    </source>
</evidence>
<reference evidence="1" key="1">
    <citation type="journal article" date="2023" name="G3 (Bethesda)">
        <title>Whole genome assembly and annotation of the endangered Caribbean coral Acropora cervicornis.</title>
        <authorList>
            <person name="Selwyn J.D."/>
            <person name="Vollmer S.V."/>
        </authorList>
    </citation>
    <scope>NUCLEOTIDE SEQUENCE</scope>
    <source>
        <strain evidence="1">K2</strain>
    </source>
</reference>
<organism evidence="1 2">
    <name type="scientific">Acropora cervicornis</name>
    <name type="common">Staghorn coral</name>
    <dbReference type="NCBI Taxonomy" id="6130"/>
    <lineage>
        <taxon>Eukaryota</taxon>
        <taxon>Metazoa</taxon>
        <taxon>Cnidaria</taxon>
        <taxon>Anthozoa</taxon>
        <taxon>Hexacorallia</taxon>
        <taxon>Scleractinia</taxon>
        <taxon>Astrocoeniina</taxon>
        <taxon>Acroporidae</taxon>
        <taxon>Acropora</taxon>
    </lineage>
</organism>
<keyword evidence="2" id="KW-1185">Reference proteome</keyword>
<comment type="caution">
    <text evidence="1">The sequence shown here is derived from an EMBL/GenBank/DDBJ whole genome shotgun (WGS) entry which is preliminary data.</text>
</comment>
<proteinExistence type="predicted"/>
<protein>
    <submittedName>
        <fullName evidence="1">Uncharacterized protein</fullName>
    </submittedName>
</protein>
<gene>
    <name evidence="1" type="ORF">P5673_010805</name>
</gene>
<sequence>MSLQRSASCEFTSFAHGAGFHTDRERKERRTRSAHKKGVQWRDDLEEIRYFVPERSRSESIRRKFNKAKKKKAEQFKEKPLVRAFTSSAESRSIRLCLIGGHVNCFSLDSGVQSFEEYNKQWDRLFEMYSTPNLSYSTY</sequence>
<accession>A0AAD9V8X2</accession>